<keyword evidence="2" id="KW-1185">Reference proteome</keyword>
<reference evidence="1" key="1">
    <citation type="submission" date="2021-09" db="EMBL/GenBank/DDBJ databases">
        <authorList>
            <consortium name="AG Swart"/>
            <person name="Singh M."/>
            <person name="Singh A."/>
            <person name="Seah K."/>
            <person name="Emmerich C."/>
        </authorList>
    </citation>
    <scope>NUCLEOTIDE SEQUENCE</scope>
    <source>
        <strain evidence="1">ATCC30299</strain>
    </source>
</reference>
<sequence length="82" mass="9834">MNLLEGKLWNDFAKNEFHTSPSMNYDLIGKPETDMKLRLKSINWLHSLSYIKKDTRNILSTIINSGIWIKKRDFKIRFKEFD</sequence>
<accession>A0AAU9JL67</accession>
<proteinExistence type="predicted"/>
<dbReference type="Proteomes" id="UP001162131">
    <property type="component" value="Unassembled WGS sequence"/>
</dbReference>
<organism evidence="1 2">
    <name type="scientific">Blepharisma stoltei</name>
    <dbReference type="NCBI Taxonomy" id="1481888"/>
    <lineage>
        <taxon>Eukaryota</taxon>
        <taxon>Sar</taxon>
        <taxon>Alveolata</taxon>
        <taxon>Ciliophora</taxon>
        <taxon>Postciliodesmatophora</taxon>
        <taxon>Heterotrichea</taxon>
        <taxon>Heterotrichida</taxon>
        <taxon>Blepharismidae</taxon>
        <taxon>Blepharisma</taxon>
    </lineage>
</organism>
<dbReference type="EMBL" id="CAJZBQ010000041">
    <property type="protein sequence ID" value="CAG9326713.1"/>
    <property type="molecule type" value="Genomic_DNA"/>
</dbReference>
<comment type="caution">
    <text evidence="1">The sequence shown here is derived from an EMBL/GenBank/DDBJ whole genome shotgun (WGS) entry which is preliminary data.</text>
</comment>
<dbReference type="AlphaFoldDB" id="A0AAU9JL67"/>
<name>A0AAU9JL67_9CILI</name>
<gene>
    <name evidence="1" type="ORF">BSTOLATCC_MIC41981</name>
</gene>
<evidence type="ECO:0000313" key="1">
    <source>
        <dbReference type="EMBL" id="CAG9326713.1"/>
    </source>
</evidence>
<evidence type="ECO:0000313" key="2">
    <source>
        <dbReference type="Proteomes" id="UP001162131"/>
    </source>
</evidence>
<protein>
    <submittedName>
        <fullName evidence="1">Uncharacterized protein</fullName>
    </submittedName>
</protein>